<dbReference type="Gene3D" id="1.10.3720.10">
    <property type="entry name" value="MetI-like"/>
    <property type="match status" value="1"/>
</dbReference>
<evidence type="ECO:0000256" key="8">
    <source>
        <dbReference type="SAM" id="MobiDB-lite"/>
    </source>
</evidence>
<organism evidence="10 11">
    <name type="scientific">Desulfonatronum thiosulfatophilum</name>
    <dbReference type="NCBI Taxonomy" id="617002"/>
    <lineage>
        <taxon>Bacteria</taxon>
        <taxon>Pseudomonadati</taxon>
        <taxon>Thermodesulfobacteriota</taxon>
        <taxon>Desulfovibrionia</taxon>
        <taxon>Desulfovibrionales</taxon>
        <taxon>Desulfonatronaceae</taxon>
        <taxon>Desulfonatronum</taxon>
    </lineage>
</organism>
<accession>A0A1G6BWR5</accession>
<comment type="subcellular location">
    <subcellularLocation>
        <location evidence="1 7">Cell membrane</location>
        <topology evidence="1 7">Multi-pass membrane protein</topology>
    </subcellularLocation>
</comment>
<evidence type="ECO:0000256" key="5">
    <source>
        <dbReference type="ARBA" id="ARBA00022989"/>
    </source>
</evidence>
<dbReference type="PROSITE" id="PS50928">
    <property type="entry name" value="ABC_TM1"/>
    <property type="match status" value="1"/>
</dbReference>
<reference evidence="10 11" key="1">
    <citation type="submission" date="2016-10" db="EMBL/GenBank/DDBJ databases">
        <authorList>
            <person name="de Groot N.N."/>
        </authorList>
    </citation>
    <scope>NUCLEOTIDE SEQUENCE [LARGE SCALE GENOMIC DNA]</scope>
    <source>
        <strain evidence="10 11">ASO4-2</strain>
    </source>
</reference>
<dbReference type="Pfam" id="PF00528">
    <property type="entry name" value="BPD_transp_1"/>
    <property type="match status" value="1"/>
</dbReference>
<comment type="similarity">
    <text evidence="7">Belongs to the binding-protein-dependent transport system permease family.</text>
</comment>
<keyword evidence="2 7" id="KW-0813">Transport</keyword>
<keyword evidence="4 7" id="KW-0812">Transmembrane</keyword>
<dbReference type="GO" id="GO:0005886">
    <property type="term" value="C:plasma membrane"/>
    <property type="evidence" value="ECO:0007669"/>
    <property type="project" value="UniProtKB-SubCell"/>
</dbReference>
<dbReference type="CDD" id="cd06261">
    <property type="entry name" value="TM_PBP2"/>
    <property type="match status" value="1"/>
</dbReference>
<name>A0A1G6BWR5_9BACT</name>
<dbReference type="OrthoDB" id="9783218at2"/>
<feature type="transmembrane region" description="Helical" evidence="7">
    <location>
        <begin position="298"/>
        <end position="318"/>
    </location>
</feature>
<dbReference type="PANTHER" id="PTHR43386:SF25">
    <property type="entry name" value="PEPTIDE ABC TRANSPORTER PERMEASE PROTEIN"/>
    <property type="match status" value="1"/>
</dbReference>
<dbReference type="SUPFAM" id="SSF161098">
    <property type="entry name" value="MetI-like"/>
    <property type="match status" value="1"/>
</dbReference>
<keyword evidence="6 7" id="KW-0472">Membrane</keyword>
<dbReference type="InterPro" id="IPR035906">
    <property type="entry name" value="MetI-like_sf"/>
</dbReference>
<dbReference type="EMBL" id="FMXO01000006">
    <property type="protein sequence ID" value="SDB25050.1"/>
    <property type="molecule type" value="Genomic_DNA"/>
</dbReference>
<protein>
    <submittedName>
        <fullName evidence="10">Peptide/nickel transport system permease protein</fullName>
    </submittedName>
</protein>
<dbReference type="GO" id="GO:0055085">
    <property type="term" value="P:transmembrane transport"/>
    <property type="evidence" value="ECO:0007669"/>
    <property type="project" value="InterPro"/>
</dbReference>
<evidence type="ECO:0000259" key="9">
    <source>
        <dbReference type="PROSITE" id="PS50928"/>
    </source>
</evidence>
<dbReference type="InterPro" id="IPR000515">
    <property type="entry name" value="MetI-like"/>
</dbReference>
<dbReference type="PANTHER" id="PTHR43386">
    <property type="entry name" value="OLIGOPEPTIDE TRANSPORT SYSTEM PERMEASE PROTEIN APPC"/>
    <property type="match status" value="1"/>
</dbReference>
<feature type="transmembrane region" description="Helical" evidence="7">
    <location>
        <begin position="191"/>
        <end position="210"/>
    </location>
</feature>
<evidence type="ECO:0000256" key="6">
    <source>
        <dbReference type="ARBA" id="ARBA00023136"/>
    </source>
</evidence>
<evidence type="ECO:0000256" key="7">
    <source>
        <dbReference type="RuleBase" id="RU363032"/>
    </source>
</evidence>
<dbReference type="AlphaFoldDB" id="A0A1G6BWR5"/>
<keyword evidence="11" id="KW-1185">Reference proteome</keyword>
<feature type="domain" description="ABC transmembrane type-1" evidence="9">
    <location>
        <begin position="128"/>
        <end position="318"/>
    </location>
</feature>
<feature type="compositionally biased region" description="Basic and acidic residues" evidence="8">
    <location>
        <begin position="1"/>
        <end position="17"/>
    </location>
</feature>
<feature type="transmembrane region" description="Helical" evidence="7">
    <location>
        <begin position="135"/>
        <end position="155"/>
    </location>
</feature>
<evidence type="ECO:0000256" key="4">
    <source>
        <dbReference type="ARBA" id="ARBA00022692"/>
    </source>
</evidence>
<dbReference type="RefSeq" id="WP_092118551.1">
    <property type="nucleotide sequence ID" value="NZ_FMXO01000006.1"/>
</dbReference>
<dbReference type="STRING" id="617002.SAMN05660653_01175"/>
<evidence type="ECO:0000256" key="3">
    <source>
        <dbReference type="ARBA" id="ARBA00022475"/>
    </source>
</evidence>
<feature type="region of interest" description="Disordered" evidence="8">
    <location>
        <begin position="1"/>
        <end position="20"/>
    </location>
</feature>
<keyword evidence="5 7" id="KW-1133">Transmembrane helix</keyword>
<sequence length="329" mass="35758">MKHARQESITKQPHEKQAPGTTSVLIPDVVSAPVGTYRFSAVGRTFSLLRSSPSAMIGLAIVMFWVITAIFAPLFTSYTPFEQDWQAPNQGPSREHILGTDELGRDLWARLIYGARVVLIILPVTENFWIPGGTAIWGVLVAMMAGVTLGLVSGYRGGWTDEIIMRLLDAMLAIPIILLFLLIMSALGQSAVNIVIAMTIVGTPGIARLVRGLTMDIKTREYVRAAQTRGESSWYIMFVEILPNARGPIIVDGMLRVGYAVFAMGTLGFLGLGLPPPSPDWGSMVAKGREFIMAGSPWAALWPSLAIASLVVGLNLLADGIREETMKYQ</sequence>
<evidence type="ECO:0000313" key="11">
    <source>
        <dbReference type="Proteomes" id="UP000198771"/>
    </source>
</evidence>
<feature type="transmembrane region" description="Helical" evidence="7">
    <location>
        <begin position="167"/>
        <end position="185"/>
    </location>
</feature>
<dbReference type="Proteomes" id="UP000198771">
    <property type="component" value="Unassembled WGS sequence"/>
</dbReference>
<feature type="transmembrane region" description="Helical" evidence="7">
    <location>
        <begin position="54"/>
        <end position="75"/>
    </location>
</feature>
<feature type="transmembrane region" description="Helical" evidence="7">
    <location>
        <begin position="257"/>
        <end position="278"/>
    </location>
</feature>
<dbReference type="InterPro" id="IPR050366">
    <property type="entry name" value="BP-dependent_transpt_permease"/>
</dbReference>
<evidence type="ECO:0000256" key="1">
    <source>
        <dbReference type="ARBA" id="ARBA00004651"/>
    </source>
</evidence>
<evidence type="ECO:0000256" key="2">
    <source>
        <dbReference type="ARBA" id="ARBA00022448"/>
    </source>
</evidence>
<proteinExistence type="inferred from homology"/>
<dbReference type="InterPro" id="IPR025966">
    <property type="entry name" value="OppC_N"/>
</dbReference>
<gene>
    <name evidence="10" type="ORF">SAMN05660653_01175</name>
</gene>
<keyword evidence="3" id="KW-1003">Cell membrane</keyword>
<evidence type="ECO:0000313" key="10">
    <source>
        <dbReference type="EMBL" id="SDB25050.1"/>
    </source>
</evidence>
<dbReference type="Pfam" id="PF12911">
    <property type="entry name" value="OppC_N"/>
    <property type="match status" value="1"/>
</dbReference>